<evidence type="ECO:0000313" key="6">
    <source>
        <dbReference type="EMBL" id="KXV56141.1"/>
    </source>
</evidence>
<dbReference type="GO" id="GO:0003700">
    <property type="term" value="F:DNA-binding transcription factor activity"/>
    <property type="evidence" value="ECO:0007669"/>
    <property type="project" value="InterPro"/>
</dbReference>
<dbReference type="Pfam" id="PF13411">
    <property type="entry name" value="MerR_1"/>
    <property type="match status" value="1"/>
</dbReference>
<dbReference type="EMBL" id="LHZT01000128">
    <property type="protein sequence ID" value="KXV56141.1"/>
    <property type="molecule type" value="Genomic_DNA"/>
</dbReference>
<evidence type="ECO:0000256" key="2">
    <source>
        <dbReference type="ARBA" id="ARBA00023004"/>
    </source>
</evidence>
<keyword evidence="1" id="KW-0001">2Fe-2S</keyword>
<accession>A0A149TSK9</accession>
<name>A0A149TSK9_9PROT</name>
<dbReference type="InterPro" id="IPR010211">
    <property type="entry name" value="Redox-sen_tscrpt-act_SoxR"/>
</dbReference>
<dbReference type="NCBIfam" id="TIGR01950">
    <property type="entry name" value="SoxR"/>
    <property type="match status" value="1"/>
</dbReference>
<keyword evidence="2" id="KW-0408">Iron</keyword>
<dbReference type="PRINTS" id="PR00040">
    <property type="entry name" value="HTHMERR"/>
</dbReference>
<evidence type="ECO:0000256" key="4">
    <source>
        <dbReference type="ARBA" id="ARBA00023125"/>
    </source>
</evidence>
<comment type="caution">
    <text evidence="6">The sequence shown here is derived from an EMBL/GenBank/DDBJ whole genome shotgun (WGS) entry which is preliminary data.</text>
</comment>
<dbReference type="GO" id="GO:0006979">
    <property type="term" value="P:response to oxidative stress"/>
    <property type="evidence" value="ECO:0007669"/>
    <property type="project" value="InterPro"/>
</dbReference>
<dbReference type="PANTHER" id="PTHR30204">
    <property type="entry name" value="REDOX-CYCLING DRUG-SENSING TRANSCRIPTIONAL ACTIVATOR SOXR"/>
    <property type="match status" value="1"/>
</dbReference>
<dbReference type="GO" id="GO:0003677">
    <property type="term" value="F:DNA binding"/>
    <property type="evidence" value="ECO:0007669"/>
    <property type="project" value="UniProtKB-KW"/>
</dbReference>
<gene>
    <name evidence="6" type="ORF">AD947_12575</name>
</gene>
<dbReference type="InterPro" id="IPR047057">
    <property type="entry name" value="MerR_fam"/>
</dbReference>
<dbReference type="SMART" id="SM00422">
    <property type="entry name" value="HTH_MERR"/>
    <property type="match status" value="1"/>
</dbReference>
<dbReference type="InterPro" id="IPR000551">
    <property type="entry name" value="MerR-type_HTH_dom"/>
</dbReference>
<reference evidence="6 7" key="1">
    <citation type="submission" date="2015-06" db="EMBL/GenBank/DDBJ databases">
        <title>Improved classification and identification of acetic acid bacteria using matrix-assisted laser desorption/ionization time-of-flight mass spectrometry; Gluconobacter nephelii and Gluconobacter uchimurae are later heterotypic synonyms of Gluconobacter japonicus and Gluconobacter oxydans, respectively.</title>
        <authorList>
            <person name="Li L."/>
            <person name="Cleenwerck I."/>
            <person name="De Vuyst L."/>
            <person name="Vandamme P."/>
        </authorList>
    </citation>
    <scope>NUCLEOTIDE SEQUENCE [LARGE SCALE GENOMIC DNA]</scope>
    <source>
        <strain evidence="6 7">LMG 1663</strain>
    </source>
</reference>
<keyword evidence="4" id="KW-0238">DNA-binding</keyword>
<dbReference type="Proteomes" id="UP000075411">
    <property type="component" value="Unassembled WGS sequence"/>
</dbReference>
<evidence type="ECO:0000256" key="3">
    <source>
        <dbReference type="ARBA" id="ARBA00023014"/>
    </source>
</evidence>
<organism evidence="6 7">
    <name type="scientific">Acetobacter tropicalis</name>
    <dbReference type="NCBI Taxonomy" id="104102"/>
    <lineage>
        <taxon>Bacteria</taxon>
        <taxon>Pseudomonadati</taxon>
        <taxon>Pseudomonadota</taxon>
        <taxon>Alphaproteobacteria</taxon>
        <taxon>Acetobacterales</taxon>
        <taxon>Acetobacteraceae</taxon>
        <taxon>Acetobacter</taxon>
    </lineage>
</organism>
<dbReference type="PATRIC" id="fig|104102.12.peg.3188"/>
<dbReference type="OrthoDB" id="9802944at2"/>
<protein>
    <submittedName>
        <fullName evidence="6">Transcriptional regulator</fullName>
    </submittedName>
</protein>
<keyword evidence="1" id="KW-0479">Metal-binding</keyword>
<keyword evidence="3" id="KW-0411">Iron-sulfur</keyword>
<dbReference type="SUPFAM" id="SSF46955">
    <property type="entry name" value="Putative DNA-binding domain"/>
    <property type="match status" value="1"/>
</dbReference>
<dbReference type="InterPro" id="IPR009061">
    <property type="entry name" value="DNA-bd_dom_put_sf"/>
</dbReference>
<dbReference type="Gene3D" id="1.10.1660.10">
    <property type="match status" value="1"/>
</dbReference>
<sequence length="149" mass="16248">MTEQKSSANFLTVGEVSRRSGVAVSALHFYESKNLISSIRTQGNQRRYARDMLRRIALIKAAQSLGISLADITAILAAFPLPDKISAKDIDQMVRKWSVMLDGRIAGLTKLRNHLDKCIGCGCLSRTDCPLVNPSDCLSKKGRGAVVLS</sequence>
<proteinExistence type="predicted"/>
<dbReference type="AlphaFoldDB" id="A0A149TSK9"/>
<dbReference type="GO" id="GO:0051537">
    <property type="term" value="F:2 iron, 2 sulfur cluster binding"/>
    <property type="evidence" value="ECO:0007669"/>
    <property type="project" value="UniProtKB-KW"/>
</dbReference>
<dbReference type="PROSITE" id="PS50937">
    <property type="entry name" value="HTH_MERR_2"/>
    <property type="match status" value="1"/>
</dbReference>
<evidence type="ECO:0000256" key="1">
    <source>
        <dbReference type="ARBA" id="ARBA00022714"/>
    </source>
</evidence>
<dbReference type="PANTHER" id="PTHR30204:SF0">
    <property type="entry name" value="REDOX-SENSITIVE TRANSCRIPTIONAL ACTIVATOR SOXR"/>
    <property type="match status" value="1"/>
</dbReference>
<evidence type="ECO:0000313" key="7">
    <source>
        <dbReference type="Proteomes" id="UP000075411"/>
    </source>
</evidence>
<evidence type="ECO:0000259" key="5">
    <source>
        <dbReference type="PROSITE" id="PS50937"/>
    </source>
</evidence>
<feature type="domain" description="HTH merR-type" evidence="5">
    <location>
        <begin position="10"/>
        <end position="78"/>
    </location>
</feature>
<dbReference type="PROSITE" id="PS00552">
    <property type="entry name" value="HTH_MERR_1"/>
    <property type="match status" value="1"/>
</dbReference>